<dbReference type="Pfam" id="PF13920">
    <property type="entry name" value="zf-C3HC4_3"/>
    <property type="match status" value="1"/>
</dbReference>
<dbReference type="OrthoDB" id="691772at2759"/>
<feature type="coiled-coil region" evidence="5">
    <location>
        <begin position="152"/>
        <end position="186"/>
    </location>
</feature>
<dbReference type="InterPro" id="IPR001841">
    <property type="entry name" value="Znf_RING"/>
</dbReference>
<reference evidence="8" key="1">
    <citation type="journal article" date="2015" name="Nat. Genet.">
        <title>The pineapple genome and the evolution of CAM photosynthesis.</title>
        <authorList>
            <person name="Ming R."/>
            <person name="VanBuren R."/>
            <person name="Wai C.M."/>
            <person name="Tang H."/>
            <person name="Schatz M.C."/>
            <person name="Bowers J.E."/>
            <person name="Lyons E."/>
            <person name="Wang M.L."/>
            <person name="Chen J."/>
            <person name="Biggers E."/>
            <person name="Zhang J."/>
            <person name="Huang L."/>
            <person name="Zhang L."/>
            <person name="Miao W."/>
            <person name="Zhang J."/>
            <person name="Ye Z."/>
            <person name="Miao C."/>
            <person name="Lin Z."/>
            <person name="Wang H."/>
            <person name="Zhou H."/>
            <person name="Yim W.C."/>
            <person name="Priest H.D."/>
            <person name="Zheng C."/>
            <person name="Woodhouse M."/>
            <person name="Edger P.P."/>
            <person name="Guyot R."/>
            <person name="Guo H.B."/>
            <person name="Guo H."/>
            <person name="Zheng G."/>
            <person name="Singh R."/>
            <person name="Sharma A."/>
            <person name="Min X."/>
            <person name="Zheng Y."/>
            <person name="Lee H."/>
            <person name="Gurtowski J."/>
            <person name="Sedlazeck F.J."/>
            <person name="Harkess A."/>
            <person name="McKain M.R."/>
            <person name="Liao Z."/>
            <person name="Fang J."/>
            <person name="Liu J."/>
            <person name="Zhang X."/>
            <person name="Zhang Q."/>
            <person name="Hu W."/>
            <person name="Qin Y."/>
            <person name="Wang K."/>
            <person name="Chen L.Y."/>
            <person name="Shirley N."/>
            <person name="Lin Y.R."/>
            <person name="Liu L.Y."/>
            <person name="Hernandez A.G."/>
            <person name="Wright C.L."/>
            <person name="Bulone V."/>
            <person name="Tuskan G.A."/>
            <person name="Heath K."/>
            <person name="Zee F."/>
            <person name="Moore P.H."/>
            <person name="Sunkar R."/>
            <person name="Leebens-Mack J.H."/>
            <person name="Mockler T."/>
            <person name="Bennetzen J.L."/>
            <person name="Freeling M."/>
            <person name="Sankoff D."/>
            <person name="Paterson A.H."/>
            <person name="Zhu X."/>
            <person name="Yang X."/>
            <person name="Smith J.A."/>
            <person name="Cushman J.C."/>
            <person name="Paull R.E."/>
            <person name="Yu Q."/>
        </authorList>
    </citation>
    <scope>NUCLEOTIDE SEQUENCE [LARGE SCALE GENOMIC DNA]</scope>
    <source>
        <strain evidence="8">cv. F153</strain>
    </source>
</reference>
<feature type="domain" description="RING-type" evidence="7">
    <location>
        <begin position="253"/>
        <end position="288"/>
    </location>
</feature>
<dbReference type="AlphaFoldDB" id="A0A6P5H062"/>
<dbReference type="GeneID" id="109726218"/>
<protein>
    <submittedName>
        <fullName evidence="9">Probable BOI-related E3 ubiquitin-protein ligase 2</fullName>
    </submittedName>
</protein>
<evidence type="ECO:0000256" key="4">
    <source>
        <dbReference type="PROSITE-ProRule" id="PRU00175"/>
    </source>
</evidence>
<reference evidence="9" key="2">
    <citation type="submission" date="2025-08" db="UniProtKB">
        <authorList>
            <consortium name="RefSeq"/>
        </authorList>
    </citation>
    <scope>IDENTIFICATION</scope>
    <source>
        <tissue evidence="9">Leaf</tissue>
    </source>
</reference>
<evidence type="ECO:0000256" key="5">
    <source>
        <dbReference type="SAM" id="Coils"/>
    </source>
</evidence>
<keyword evidence="1" id="KW-0479">Metal-binding</keyword>
<accession>A0A6P5H062</accession>
<dbReference type="Gene3D" id="3.30.40.10">
    <property type="entry name" value="Zinc/RING finger domain, C3HC4 (zinc finger)"/>
    <property type="match status" value="1"/>
</dbReference>
<evidence type="ECO:0000256" key="1">
    <source>
        <dbReference type="ARBA" id="ARBA00022723"/>
    </source>
</evidence>
<evidence type="ECO:0000313" key="9">
    <source>
        <dbReference type="RefSeq" id="XP_020111293.1"/>
    </source>
</evidence>
<evidence type="ECO:0000313" key="8">
    <source>
        <dbReference type="Proteomes" id="UP000515123"/>
    </source>
</evidence>
<dbReference type="PROSITE" id="PS50089">
    <property type="entry name" value="ZF_RING_2"/>
    <property type="match status" value="1"/>
</dbReference>
<evidence type="ECO:0000256" key="2">
    <source>
        <dbReference type="ARBA" id="ARBA00022771"/>
    </source>
</evidence>
<dbReference type="PANTHER" id="PTHR42647:SF72">
    <property type="entry name" value="EF-HAND CALCIUM-BINDING DOMAIN-CONTAINING PROTEIN 4A"/>
    <property type="match status" value="1"/>
</dbReference>
<dbReference type="PANTHER" id="PTHR42647">
    <property type="entry name" value="SBP (S-RIBONUCLEASE BINDING PROTEIN) FAMILY PROTEIN"/>
    <property type="match status" value="1"/>
</dbReference>
<organism evidence="8 9">
    <name type="scientific">Ananas comosus</name>
    <name type="common">Pineapple</name>
    <name type="synonym">Ananas ananas</name>
    <dbReference type="NCBI Taxonomy" id="4615"/>
    <lineage>
        <taxon>Eukaryota</taxon>
        <taxon>Viridiplantae</taxon>
        <taxon>Streptophyta</taxon>
        <taxon>Embryophyta</taxon>
        <taxon>Tracheophyta</taxon>
        <taxon>Spermatophyta</taxon>
        <taxon>Magnoliopsida</taxon>
        <taxon>Liliopsida</taxon>
        <taxon>Poales</taxon>
        <taxon>Bromeliaceae</taxon>
        <taxon>Bromelioideae</taxon>
        <taxon>Ananas</taxon>
    </lineage>
</organism>
<evidence type="ECO:0000256" key="3">
    <source>
        <dbReference type="ARBA" id="ARBA00022833"/>
    </source>
</evidence>
<evidence type="ECO:0000259" key="7">
    <source>
        <dbReference type="PROSITE" id="PS50089"/>
    </source>
</evidence>
<dbReference type="Proteomes" id="UP000515123">
    <property type="component" value="Linkage group 21"/>
</dbReference>
<proteinExistence type="predicted"/>
<keyword evidence="3" id="KW-0862">Zinc</keyword>
<dbReference type="Gramene" id="Aco017775.1.mrna1">
    <property type="protein sequence ID" value="Aco017775.1.mrna1"/>
    <property type="gene ID" value="Aco017775.1.path1"/>
</dbReference>
<dbReference type="InterPro" id="IPR013083">
    <property type="entry name" value="Znf_RING/FYVE/PHD"/>
</dbReference>
<dbReference type="RefSeq" id="XP_020111293.1">
    <property type="nucleotide sequence ID" value="XM_020255704.1"/>
</dbReference>
<dbReference type="GO" id="GO:0008270">
    <property type="term" value="F:zinc ion binding"/>
    <property type="evidence" value="ECO:0007669"/>
    <property type="project" value="UniProtKB-KW"/>
</dbReference>
<keyword evidence="5" id="KW-0175">Coiled coil</keyword>
<evidence type="ECO:0000256" key="6">
    <source>
        <dbReference type="SAM" id="MobiDB-lite"/>
    </source>
</evidence>
<keyword evidence="8" id="KW-1185">Reference proteome</keyword>
<feature type="region of interest" description="Disordered" evidence="6">
    <location>
        <begin position="217"/>
        <end position="241"/>
    </location>
</feature>
<sequence>MAVQAQFPSNPPLLLSPHFRPRARDDVLLDEIHMIHDRSLLRAHAHAHAQFDAAYNNNNSGGGGAWAEENELVTPPPQNGPVPIQARVVAPAIDVGGGASTSGRPAGEDVVSHLHRQSAEIDAFVRLENEKLRWGLEEARRRHSLALASAAERGMERRLREKEAEVERARRRNAELEARVREMAAENEAWFGLARAHEATAASLRASLDRLLLLPPTTCSTNHPPSTADEDEDEDEGFADSSADPLLPQPQCCKACGDGEACVLLLPCRHLCACEGCAAELAACPVCRHVKNACLRVLRS</sequence>
<keyword evidence="2 4" id="KW-0863">Zinc-finger</keyword>
<feature type="compositionally biased region" description="Acidic residues" evidence="6">
    <location>
        <begin position="228"/>
        <end position="238"/>
    </location>
</feature>
<name>A0A6P5H062_ANACO</name>
<gene>
    <name evidence="9" type="primary">LOC109726218</name>
</gene>
<dbReference type="GO" id="GO:0004842">
    <property type="term" value="F:ubiquitin-protein transferase activity"/>
    <property type="evidence" value="ECO:0007669"/>
    <property type="project" value="TreeGrafter"/>
</dbReference>